<evidence type="ECO:0000256" key="1">
    <source>
        <dbReference type="SAM" id="MobiDB-lite"/>
    </source>
</evidence>
<proteinExistence type="predicted"/>
<evidence type="ECO:0000313" key="2">
    <source>
        <dbReference type="EMBL" id="PKY57992.1"/>
    </source>
</evidence>
<dbReference type="AlphaFoldDB" id="A0A2I1HGI7"/>
<evidence type="ECO:0000313" key="3">
    <source>
        <dbReference type="Proteomes" id="UP000234323"/>
    </source>
</evidence>
<comment type="caution">
    <text evidence="2">The sequence shown here is derived from an EMBL/GenBank/DDBJ whole genome shotgun (WGS) entry which is preliminary data.</text>
</comment>
<accession>A0A2I1HGI7</accession>
<name>A0A2I1HGI7_9GLOM</name>
<dbReference type="OrthoDB" id="2470500at2759"/>
<gene>
    <name evidence="2" type="ORF">RhiirA4_429398</name>
</gene>
<feature type="compositionally biased region" description="Acidic residues" evidence="1">
    <location>
        <begin position="101"/>
        <end position="114"/>
    </location>
</feature>
<organism evidence="2 3">
    <name type="scientific">Rhizophagus irregularis</name>
    <dbReference type="NCBI Taxonomy" id="588596"/>
    <lineage>
        <taxon>Eukaryota</taxon>
        <taxon>Fungi</taxon>
        <taxon>Fungi incertae sedis</taxon>
        <taxon>Mucoromycota</taxon>
        <taxon>Glomeromycotina</taxon>
        <taxon>Glomeromycetes</taxon>
        <taxon>Glomerales</taxon>
        <taxon>Glomeraceae</taxon>
        <taxon>Rhizophagus</taxon>
    </lineage>
</organism>
<sequence>MVNLVSNELELTPIVFVNNNSLADDLIQDNNEKLTEKQNNEDKIDEQKSQNDTFFNENEELMIQRTALEVSQSAKIAQNECIRDLENNSKNGGNDVINSGDYDDSDEENNDEIF</sequence>
<dbReference type="Proteomes" id="UP000234323">
    <property type="component" value="Unassembled WGS sequence"/>
</dbReference>
<dbReference type="EMBL" id="LLXI01002795">
    <property type="protein sequence ID" value="PKY57992.1"/>
    <property type="molecule type" value="Genomic_DNA"/>
</dbReference>
<dbReference type="VEuPathDB" id="FungiDB:FUN_019180"/>
<keyword evidence="3" id="KW-1185">Reference proteome</keyword>
<protein>
    <submittedName>
        <fullName evidence="2">Uncharacterized protein</fullName>
    </submittedName>
</protein>
<feature type="region of interest" description="Disordered" evidence="1">
    <location>
        <begin position="85"/>
        <end position="114"/>
    </location>
</feature>
<reference evidence="2 3" key="1">
    <citation type="submission" date="2015-10" db="EMBL/GenBank/DDBJ databases">
        <title>Genome analyses suggest a sexual origin of heterokaryosis in a supposedly ancient asexual fungus.</title>
        <authorList>
            <person name="Ropars J."/>
            <person name="Sedzielewska K."/>
            <person name="Noel J."/>
            <person name="Charron P."/>
            <person name="Farinelli L."/>
            <person name="Marton T."/>
            <person name="Kruger M."/>
            <person name="Pelin A."/>
            <person name="Brachmann A."/>
            <person name="Corradi N."/>
        </authorList>
    </citation>
    <scope>NUCLEOTIDE SEQUENCE [LARGE SCALE GENOMIC DNA]</scope>
    <source>
        <strain evidence="2 3">A4</strain>
    </source>
</reference>